<evidence type="ECO:0000256" key="3">
    <source>
        <dbReference type="ARBA" id="ARBA00022781"/>
    </source>
</evidence>
<dbReference type="Pfam" id="PF00213">
    <property type="entry name" value="OSCP"/>
    <property type="match status" value="1"/>
</dbReference>
<dbReference type="GO" id="GO:0045259">
    <property type="term" value="C:proton-transporting ATP synthase complex"/>
    <property type="evidence" value="ECO:0007669"/>
    <property type="project" value="UniProtKB-KW"/>
</dbReference>
<evidence type="ECO:0000313" key="10">
    <source>
        <dbReference type="Proteomes" id="UP000325122"/>
    </source>
</evidence>
<evidence type="ECO:0000256" key="2">
    <source>
        <dbReference type="ARBA" id="ARBA00022448"/>
    </source>
</evidence>
<keyword evidence="10" id="KW-1185">Reference proteome</keyword>
<protein>
    <recommendedName>
        <fullName evidence="8">ATP synthase subunit delta</fullName>
    </recommendedName>
    <alternativeName>
        <fullName evidence="8">ATP synthase F(1) sector subunit delta</fullName>
    </alternativeName>
    <alternativeName>
        <fullName evidence="8">F-type ATPase subunit delta</fullName>
        <shortName evidence="8">F-ATPase subunit delta</shortName>
    </alternativeName>
</protein>
<keyword evidence="3 8" id="KW-0375">Hydrogen ion transport</keyword>
<dbReference type="NCBIfam" id="TIGR01145">
    <property type="entry name" value="ATP_synt_delta"/>
    <property type="match status" value="1"/>
</dbReference>
<dbReference type="EMBL" id="VWOJ01000003">
    <property type="protein sequence ID" value="KAA5802324.1"/>
    <property type="molecule type" value="Genomic_DNA"/>
</dbReference>
<keyword evidence="5 8" id="KW-0472">Membrane</keyword>
<reference evidence="9 10" key="1">
    <citation type="submission" date="2019-09" db="EMBL/GenBank/DDBJ databases">
        <authorList>
            <person name="Kevbrin V."/>
            <person name="Grouzdev D.S."/>
        </authorList>
    </citation>
    <scope>NUCLEOTIDE SEQUENCE [LARGE SCALE GENOMIC DNA]</scope>
    <source>
        <strain evidence="9 10">G-192</strain>
    </source>
</reference>
<dbReference type="HAMAP" id="MF_01416">
    <property type="entry name" value="ATP_synth_delta_bact"/>
    <property type="match status" value="1"/>
</dbReference>
<dbReference type="RefSeq" id="WP_150023574.1">
    <property type="nucleotide sequence ID" value="NZ_VWOJ01000003.1"/>
</dbReference>
<keyword evidence="7 8" id="KW-0066">ATP synthesis</keyword>
<keyword evidence="6 8" id="KW-0139">CF(1)</keyword>
<gene>
    <name evidence="8" type="primary">atpH</name>
    <name evidence="9" type="ORF">F1654_10885</name>
</gene>
<dbReference type="Proteomes" id="UP000325122">
    <property type="component" value="Unassembled WGS sequence"/>
</dbReference>
<accession>A0A5M6ZEM2</accession>
<comment type="function">
    <text evidence="8">This protein is part of the stalk that links CF(0) to CF(1). It either transmits conformational changes from CF(0) to CF(1) or is implicated in proton conduction.</text>
</comment>
<dbReference type="GO" id="GO:0046933">
    <property type="term" value="F:proton-transporting ATP synthase activity, rotational mechanism"/>
    <property type="evidence" value="ECO:0007669"/>
    <property type="project" value="UniProtKB-UniRule"/>
</dbReference>
<dbReference type="PANTHER" id="PTHR11910">
    <property type="entry name" value="ATP SYNTHASE DELTA CHAIN"/>
    <property type="match status" value="1"/>
</dbReference>
<dbReference type="InterPro" id="IPR026015">
    <property type="entry name" value="ATP_synth_OSCP/delta_N_sf"/>
</dbReference>
<evidence type="ECO:0000256" key="7">
    <source>
        <dbReference type="ARBA" id="ARBA00023310"/>
    </source>
</evidence>
<sequence length="186" mass="19197">MTTGQDAITSEAGGRYARALFELADEAGALDAVEADMTALGAAFAQSAELRRALSSPVHKTGDKAAVLAALAQKLKFQDMTARFLAVTAGNGRAGELPDMARAFAALAAKRRGALSADVASADALTAAQLKDLAAALKTALGKDVEIRAEVRPELIGGLIVKVGSRLFDSSLSTQLEGLRKSLKEA</sequence>
<dbReference type="PRINTS" id="PR00125">
    <property type="entry name" value="ATPASEDELTA"/>
</dbReference>
<organism evidence="9 10">
    <name type="scientific">Alkalicaulis satelles</name>
    <dbReference type="NCBI Taxonomy" id="2609175"/>
    <lineage>
        <taxon>Bacteria</taxon>
        <taxon>Pseudomonadati</taxon>
        <taxon>Pseudomonadota</taxon>
        <taxon>Alphaproteobacteria</taxon>
        <taxon>Maricaulales</taxon>
        <taxon>Maricaulaceae</taxon>
        <taxon>Alkalicaulis</taxon>
    </lineage>
</organism>
<dbReference type="GO" id="GO:0005886">
    <property type="term" value="C:plasma membrane"/>
    <property type="evidence" value="ECO:0007669"/>
    <property type="project" value="UniProtKB-SubCell"/>
</dbReference>
<keyword evidence="8" id="KW-1003">Cell membrane</keyword>
<comment type="caution">
    <text evidence="9">The sequence shown here is derived from an EMBL/GenBank/DDBJ whole genome shotgun (WGS) entry which is preliminary data.</text>
</comment>
<comment type="function">
    <text evidence="8">F(1)F(0) ATP synthase produces ATP from ADP in the presence of a proton or sodium gradient. F-type ATPases consist of two structural domains, F(1) containing the extramembraneous catalytic core and F(0) containing the membrane proton channel, linked together by a central stalk and a peripheral stalk. During catalysis, ATP synthesis in the catalytic domain of F(1) is coupled via a rotary mechanism of the central stalk subunits to proton translocation.</text>
</comment>
<comment type="similarity">
    <text evidence="8">Belongs to the ATPase delta chain family.</text>
</comment>
<evidence type="ECO:0000256" key="5">
    <source>
        <dbReference type="ARBA" id="ARBA00023136"/>
    </source>
</evidence>
<evidence type="ECO:0000256" key="4">
    <source>
        <dbReference type="ARBA" id="ARBA00023065"/>
    </source>
</evidence>
<name>A0A5M6ZEM2_9PROT</name>
<dbReference type="SUPFAM" id="SSF47928">
    <property type="entry name" value="N-terminal domain of the delta subunit of the F1F0-ATP synthase"/>
    <property type="match status" value="1"/>
</dbReference>
<dbReference type="NCBIfam" id="NF004406">
    <property type="entry name" value="PRK05758.3-2"/>
    <property type="match status" value="1"/>
</dbReference>
<dbReference type="Gene3D" id="1.10.520.20">
    <property type="entry name" value="N-terminal domain of the delta subunit of the F1F0-ATP synthase"/>
    <property type="match status" value="1"/>
</dbReference>
<dbReference type="InterPro" id="IPR000711">
    <property type="entry name" value="ATPase_OSCP/dsu"/>
</dbReference>
<keyword evidence="2 8" id="KW-0813">Transport</keyword>
<keyword evidence="4 8" id="KW-0406">Ion transport</keyword>
<comment type="subcellular location">
    <subcellularLocation>
        <location evidence="8">Cell membrane</location>
        <topology evidence="8">Peripheral membrane protein</topology>
    </subcellularLocation>
    <subcellularLocation>
        <location evidence="1">Membrane</location>
    </subcellularLocation>
</comment>
<evidence type="ECO:0000313" key="9">
    <source>
        <dbReference type="EMBL" id="KAA5802324.1"/>
    </source>
</evidence>
<dbReference type="AlphaFoldDB" id="A0A5M6ZEM2"/>
<evidence type="ECO:0000256" key="8">
    <source>
        <dbReference type="HAMAP-Rule" id="MF_01416"/>
    </source>
</evidence>
<evidence type="ECO:0000256" key="6">
    <source>
        <dbReference type="ARBA" id="ARBA00023196"/>
    </source>
</evidence>
<proteinExistence type="inferred from homology"/>
<evidence type="ECO:0000256" key="1">
    <source>
        <dbReference type="ARBA" id="ARBA00004370"/>
    </source>
</evidence>